<name>I1C8N5_RHIO9</name>
<dbReference type="VEuPathDB" id="FungiDB:RO3G_09525"/>
<evidence type="ECO:0000313" key="3">
    <source>
        <dbReference type="EMBL" id="EIE84815.1"/>
    </source>
</evidence>
<accession>I1C8N5</accession>
<dbReference type="EMBL" id="CH476738">
    <property type="protein sequence ID" value="EIE84809.1"/>
    <property type="molecule type" value="Genomic_DNA"/>
</dbReference>
<feature type="compositionally biased region" description="Polar residues" evidence="1">
    <location>
        <begin position="1"/>
        <end position="36"/>
    </location>
</feature>
<reference evidence="3 4" key="1">
    <citation type="journal article" date="2009" name="PLoS Genet.">
        <title>Genomic analysis of the basal lineage fungus Rhizopus oryzae reveals a whole-genome duplication.</title>
        <authorList>
            <person name="Ma L.-J."/>
            <person name="Ibrahim A.S."/>
            <person name="Skory C."/>
            <person name="Grabherr M.G."/>
            <person name="Burger G."/>
            <person name="Butler M."/>
            <person name="Elias M."/>
            <person name="Idnurm A."/>
            <person name="Lang B.F."/>
            <person name="Sone T."/>
            <person name="Abe A."/>
            <person name="Calvo S.E."/>
            <person name="Corrochano L.M."/>
            <person name="Engels R."/>
            <person name="Fu J."/>
            <person name="Hansberg W."/>
            <person name="Kim J.-M."/>
            <person name="Kodira C.D."/>
            <person name="Koehrsen M.J."/>
            <person name="Liu B."/>
            <person name="Miranda-Saavedra D."/>
            <person name="O'Leary S."/>
            <person name="Ortiz-Castellanos L."/>
            <person name="Poulter R."/>
            <person name="Rodriguez-Romero J."/>
            <person name="Ruiz-Herrera J."/>
            <person name="Shen Y.-Q."/>
            <person name="Zeng Q."/>
            <person name="Galagan J."/>
            <person name="Birren B.W."/>
            <person name="Cuomo C.A."/>
            <person name="Wickes B.L."/>
        </authorList>
    </citation>
    <scope>NUCLEOTIDE SEQUENCE [LARGE SCALE GENOMIC DNA]</scope>
    <source>
        <strain evidence="3">RA 99-880</strain>
        <strain evidence="4">RA 99-880 / ATCC MYA-4621 / FGSC 9543 / NRRL 43880</strain>
    </source>
</reference>
<dbReference type="EMBL" id="CH476738">
    <property type="protein sequence ID" value="EIE84815.1"/>
    <property type="molecule type" value="Genomic_DNA"/>
</dbReference>
<organism evidence="3 4">
    <name type="scientific">Rhizopus delemar (strain RA 99-880 / ATCC MYA-4621 / FGSC 9543 / NRRL 43880)</name>
    <name type="common">Mucormycosis agent</name>
    <name type="synonym">Rhizopus arrhizus var. delemar</name>
    <dbReference type="NCBI Taxonomy" id="246409"/>
    <lineage>
        <taxon>Eukaryota</taxon>
        <taxon>Fungi</taxon>
        <taxon>Fungi incertae sedis</taxon>
        <taxon>Mucoromycota</taxon>
        <taxon>Mucoromycotina</taxon>
        <taxon>Mucoromycetes</taxon>
        <taxon>Mucorales</taxon>
        <taxon>Mucorineae</taxon>
        <taxon>Rhizopodaceae</taxon>
        <taxon>Rhizopus</taxon>
    </lineage>
</organism>
<evidence type="ECO:0000313" key="2">
    <source>
        <dbReference type="EMBL" id="EIE84809.1"/>
    </source>
</evidence>
<dbReference type="VEuPathDB" id="FungiDB:RO3G_09519"/>
<sequence>MVQTIQVLTLENHASSSGRAQSQGFQGHQKTISATKSRLPKTM</sequence>
<evidence type="ECO:0000256" key="1">
    <source>
        <dbReference type="SAM" id="MobiDB-lite"/>
    </source>
</evidence>
<evidence type="ECO:0000313" key="4">
    <source>
        <dbReference type="Proteomes" id="UP000009138"/>
    </source>
</evidence>
<dbReference type="Proteomes" id="UP000009138">
    <property type="component" value="Unassembled WGS sequence"/>
</dbReference>
<gene>
    <name evidence="2" type="ORF">RO3G_09519</name>
    <name evidence="3" type="ORF">RO3G_09525</name>
</gene>
<protein>
    <submittedName>
        <fullName evidence="3">Uncharacterized protein</fullName>
    </submittedName>
</protein>
<dbReference type="GeneID" id="93616485"/>
<reference evidence="3" key="2">
    <citation type="submission" date="2012-04" db="EMBL/GenBank/DDBJ databases">
        <title>Annotation of the Rhizopus oryzae genome.</title>
        <authorList>
            <consortium name="The Broad Institute Genome Sequencing Platform"/>
            <person name="Birren B."/>
            <person name="Lander E."/>
            <person name="Galagan J."/>
            <person name="Nusbaum C."/>
            <person name="Devon K."/>
            <person name="Ma L.-J."/>
            <person name="Jaffe D."/>
            <person name="Butler J."/>
            <person name="Alvarez P."/>
            <person name="Gnerre S."/>
            <person name="Grabherr M."/>
            <person name="Kleber M."/>
            <person name="Mauceli E."/>
            <person name="Brockman W."/>
            <person name="Rounsley S."/>
            <person name="Young S."/>
            <person name="LaButti K."/>
            <person name="Pushparaj V."/>
            <person name="DeCaprio D."/>
            <person name="Crawford M."/>
            <person name="Koehrsen M."/>
            <person name="Engels R."/>
            <person name="Montgomery P."/>
            <person name="Pearson M."/>
            <person name="Howarth C."/>
            <person name="Larson L."/>
            <person name="Luoma S."/>
            <person name="White J."/>
            <person name="O'Leary S."/>
            <person name="Kodira C."/>
            <person name="Zeng Q."/>
            <person name="Yandava C."/>
            <person name="Alvarado L."/>
            <person name="Skory C.D."/>
            <person name="Ibrahim A."/>
            <person name="Lang F."/>
            <person name="Wickes B.L."/>
            <person name="Liu B."/>
        </authorList>
    </citation>
    <scope>NUCLEOTIDE SEQUENCE</scope>
    <source>
        <strain evidence="3">RA 99-880</strain>
    </source>
</reference>
<dbReference type="InParanoid" id="I1C8N5"/>
<dbReference type="AlphaFoldDB" id="I1C8N5"/>
<keyword evidence="4" id="KW-1185">Reference proteome</keyword>
<dbReference type="RefSeq" id="XP_067520205.1">
    <property type="nucleotide sequence ID" value="XM_067664104.1"/>
</dbReference>
<feature type="region of interest" description="Disordered" evidence="1">
    <location>
        <begin position="1"/>
        <end position="43"/>
    </location>
</feature>
<proteinExistence type="predicted"/>